<dbReference type="Proteomes" id="UP000305881">
    <property type="component" value="Chromosome"/>
</dbReference>
<keyword evidence="3" id="KW-1185">Reference proteome</keyword>
<name>A0A4P9UQP5_METBY</name>
<proteinExistence type="predicted"/>
<dbReference type="OrthoDB" id="5562276at2"/>
<sequence>MSRDYARQDIMELLRVIDWLMQLPDELERQLTDEIKQLEAETMTYVMSIERLALEQGKLEGKAEGKVEGKIEGEAGLLQRQLIKRFGPLPGAIQRRLDQATSEQLEIWAERILDAPNLPAVFDDH</sequence>
<gene>
    <name evidence="2" type="ORF">EQU24_11930</name>
</gene>
<protein>
    <submittedName>
        <fullName evidence="2">DUF4351 domain-containing protein</fullName>
    </submittedName>
</protein>
<dbReference type="EMBL" id="CP035467">
    <property type="protein sequence ID" value="QCW82873.1"/>
    <property type="molecule type" value="Genomic_DNA"/>
</dbReference>
<dbReference type="Pfam" id="PF14261">
    <property type="entry name" value="DUF4351"/>
    <property type="match status" value="1"/>
</dbReference>
<organism evidence="2 3">
    <name type="scientific">Methylotuvimicrobium buryatense</name>
    <name type="common">Methylomicrobium buryatense</name>
    <dbReference type="NCBI Taxonomy" id="95641"/>
    <lineage>
        <taxon>Bacteria</taxon>
        <taxon>Pseudomonadati</taxon>
        <taxon>Pseudomonadota</taxon>
        <taxon>Gammaproteobacteria</taxon>
        <taxon>Methylococcales</taxon>
        <taxon>Methylococcaceae</taxon>
        <taxon>Methylotuvimicrobium</taxon>
    </lineage>
</organism>
<evidence type="ECO:0000313" key="2">
    <source>
        <dbReference type="EMBL" id="QCW82873.1"/>
    </source>
</evidence>
<dbReference type="RefSeq" id="WP_138767167.1">
    <property type="nucleotide sequence ID" value="NZ_CP035467.1"/>
</dbReference>
<dbReference type="KEGG" id="mbur:EQU24_11930"/>
<dbReference type="AlphaFoldDB" id="A0A4P9UQP5"/>
<evidence type="ECO:0000259" key="1">
    <source>
        <dbReference type="Pfam" id="PF14261"/>
    </source>
</evidence>
<dbReference type="PANTHER" id="PTHR35586:SF1">
    <property type="entry name" value="SLL1691 PROTEIN"/>
    <property type="match status" value="1"/>
</dbReference>
<reference evidence="3" key="1">
    <citation type="journal article" date="2019" name="J. Bacteriol.">
        <title>A Mutagenic Screen Identifies a TonB-Dependent Receptor Required for the Lanthanide Metal Switch in the Type I Methanotroph 'Methylotuvimicrobium buryatense' 5GB1C.</title>
        <authorList>
            <person name="Groom J.D."/>
            <person name="Ford S.M."/>
            <person name="Pesesky M.W."/>
            <person name="Lidstrom M.E."/>
        </authorList>
    </citation>
    <scope>NUCLEOTIDE SEQUENCE [LARGE SCALE GENOMIC DNA]</scope>
    <source>
        <strain evidence="3">5GB1C</strain>
    </source>
</reference>
<dbReference type="InterPro" id="IPR025587">
    <property type="entry name" value="DUF4351"/>
</dbReference>
<accession>A0A4P9UQP5</accession>
<feature type="domain" description="DUF4351" evidence="1">
    <location>
        <begin position="68"/>
        <end position="117"/>
    </location>
</feature>
<dbReference type="PANTHER" id="PTHR35586">
    <property type="entry name" value="SLL1691 PROTEIN"/>
    <property type="match status" value="1"/>
</dbReference>
<evidence type="ECO:0000313" key="3">
    <source>
        <dbReference type="Proteomes" id="UP000305881"/>
    </source>
</evidence>